<gene>
    <name evidence="2" type="ORF">IRJ41_002243</name>
</gene>
<organism evidence="2 3">
    <name type="scientific">Triplophysa rosa</name>
    <name type="common">Cave loach</name>
    <dbReference type="NCBI Taxonomy" id="992332"/>
    <lineage>
        <taxon>Eukaryota</taxon>
        <taxon>Metazoa</taxon>
        <taxon>Chordata</taxon>
        <taxon>Craniata</taxon>
        <taxon>Vertebrata</taxon>
        <taxon>Euteleostomi</taxon>
        <taxon>Actinopterygii</taxon>
        <taxon>Neopterygii</taxon>
        <taxon>Teleostei</taxon>
        <taxon>Ostariophysi</taxon>
        <taxon>Cypriniformes</taxon>
        <taxon>Nemacheilidae</taxon>
        <taxon>Triplophysa</taxon>
    </lineage>
</organism>
<proteinExistence type="predicted"/>
<evidence type="ECO:0000313" key="3">
    <source>
        <dbReference type="Proteomes" id="UP001059041"/>
    </source>
</evidence>
<comment type="caution">
    <text evidence="2">The sequence shown here is derived from an EMBL/GenBank/DDBJ whole genome shotgun (WGS) entry which is preliminary data.</text>
</comment>
<name>A0A9W7W7J8_TRIRA</name>
<evidence type="ECO:0000313" key="2">
    <source>
        <dbReference type="EMBL" id="KAI7789661.1"/>
    </source>
</evidence>
<evidence type="ECO:0000256" key="1">
    <source>
        <dbReference type="SAM" id="MobiDB-lite"/>
    </source>
</evidence>
<dbReference type="EMBL" id="JAFHDT010000397">
    <property type="protein sequence ID" value="KAI7789661.1"/>
    <property type="molecule type" value="Genomic_DNA"/>
</dbReference>
<accession>A0A9W7W7J8</accession>
<dbReference type="Proteomes" id="UP001059041">
    <property type="component" value="Unassembled WGS sequence"/>
</dbReference>
<feature type="compositionally biased region" description="Low complexity" evidence="1">
    <location>
        <begin position="79"/>
        <end position="90"/>
    </location>
</feature>
<feature type="region of interest" description="Disordered" evidence="1">
    <location>
        <begin position="135"/>
        <end position="179"/>
    </location>
</feature>
<feature type="compositionally biased region" description="Low complexity" evidence="1">
    <location>
        <begin position="135"/>
        <end position="158"/>
    </location>
</feature>
<feature type="region of interest" description="Disordered" evidence="1">
    <location>
        <begin position="51"/>
        <end position="90"/>
    </location>
</feature>
<sequence>MDETMIQLFELNQRTLIQWFQRQQKNQEMSVLAQGLTPLDPVAVADMQLPPPREKLNEAPSTSGPKHNFILPPNREGQAPRLRPGRRPAAATRECPITHAPTASGDVQPISAPGSLLGTLVLNPDMTVTMVIPSSGASTSSAGPAPPASVSTPASAAPMSRYTQRNRRRRSLEKESGVHKRKYVRGVTFNMCSKCGQPKTKEFGHSQYGNATFCLRSSNGKSLDDWLAEQRQQNKPQTPPPQ</sequence>
<reference evidence="2" key="1">
    <citation type="submission" date="2021-02" db="EMBL/GenBank/DDBJ databases">
        <title>Comparative genomics reveals that relaxation of natural selection precedes convergent phenotypic evolution of cavefish.</title>
        <authorList>
            <person name="Peng Z."/>
        </authorList>
    </citation>
    <scope>NUCLEOTIDE SEQUENCE</scope>
    <source>
        <tissue evidence="2">Muscle</tissue>
    </source>
</reference>
<protein>
    <submittedName>
        <fullName evidence="2">Uncharacterized protein</fullName>
    </submittedName>
</protein>
<keyword evidence="3" id="KW-1185">Reference proteome</keyword>
<dbReference type="AlphaFoldDB" id="A0A9W7W7J8"/>